<organism evidence="2 3">
    <name type="scientific">Vibrio anguillarum</name>
    <name type="common">Listonella anguillarum</name>
    <dbReference type="NCBI Taxonomy" id="55601"/>
    <lineage>
        <taxon>Bacteria</taxon>
        <taxon>Pseudomonadati</taxon>
        <taxon>Pseudomonadota</taxon>
        <taxon>Gammaproteobacteria</taxon>
        <taxon>Vibrionales</taxon>
        <taxon>Vibrionaceae</taxon>
        <taxon>Vibrio</taxon>
    </lineage>
</organism>
<protein>
    <submittedName>
        <fullName evidence="2">Helix-turn-helix domain-containing protein</fullName>
    </submittedName>
</protein>
<dbReference type="KEGG" id="vau:VANGNB10_cI1625c"/>
<feature type="compositionally biased region" description="Polar residues" evidence="1">
    <location>
        <begin position="114"/>
        <end position="161"/>
    </location>
</feature>
<proteinExistence type="predicted"/>
<accession>A0AAW4AEG9</accession>
<dbReference type="RefSeq" id="WP_052131889.1">
    <property type="nucleotide sequence ID" value="NZ_CP020534.1"/>
</dbReference>
<evidence type="ECO:0000313" key="3">
    <source>
        <dbReference type="Proteomes" id="UP000722957"/>
    </source>
</evidence>
<evidence type="ECO:0000313" key="2">
    <source>
        <dbReference type="EMBL" id="MBF4272912.1"/>
    </source>
</evidence>
<evidence type="ECO:0000256" key="1">
    <source>
        <dbReference type="SAM" id="MobiDB-lite"/>
    </source>
</evidence>
<feature type="region of interest" description="Disordered" evidence="1">
    <location>
        <begin position="97"/>
        <end position="173"/>
    </location>
</feature>
<feature type="compositionally biased region" description="Basic and acidic residues" evidence="1">
    <location>
        <begin position="97"/>
        <end position="113"/>
    </location>
</feature>
<sequence length="322" mass="36662">MSRAANDWAWSLDIKPASLKLLLLSMADRADEDHCCFPSIVRLEKDTGLNRKTILSGIKKLIDCGVLKDTGEKRGRTMRVIVYKLVGVESGITKLDARTPRKPVEEIDPKTEQYQEWNDSENGTLNRPENGTLNRPENGTLNRPENGTLNRPENGTQNQSLEPVIEPSKDLVPSKLETDDPILFEIPLKGKTQSHAVTQSKLFELREQYPAVDVTQQIKNMIGWCTRHPNKQKTKRGVMDFVHNWLSKEQDKFRPAQPIESKSVDAQMKSVIDSRVWQIQLEINNEQQALERFKRHGASEQAVKYCHDKIAKLSAELSELGR</sequence>
<dbReference type="AlphaFoldDB" id="A0AAW4AEG9"/>
<name>A0AAW4AEG9_VIBAN</name>
<gene>
    <name evidence="2" type="ORF">EAY07_12865</name>
</gene>
<dbReference type="Pfam" id="PF13730">
    <property type="entry name" value="HTH_36"/>
    <property type="match status" value="1"/>
</dbReference>
<comment type="caution">
    <text evidence="2">The sequence shown here is derived from an EMBL/GenBank/DDBJ whole genome shotgun (WGS) entry which is preliminary data.</text>
</comment>
<dbReference type="Proteomes" id="UP000722957">
    <property type="component" value="Unassembled WGS sequence"/>
</dbReference>
<reference evidence="2 3" key="1">
    <citation type="journal article" date="2021" name="PeerJ">
        <title>Analysis of 44 Vibrio anguillarum genomes reveals high genetic diversity.</title>
        <authorList>
            <person name="Hansen M.J."/>
            <person name="Dalsgaard I."/>
        </authorList>
    </citation>
    <scope>NUCLEOTIDE SEQUENCE [LARGE SCALE GENOMIC DNA]</scope>
    <source>
        <strain evidence="2 3">17-16730-2A</strain>
    </source>
</reference>
<dbReference type="EMBL" id="RDOM01000033">
    <property type="protein sequence ID" value="MBF4272912.1"/>
    <property type="molecule type" value="Genomic_DNA"/>
</dbReference>